<feature type="region of interest" description="Disordered" evidence="1">
    <location>
        <begin position="425"/>
        <end position="476"/>
    </location>
</feature>
<feature type="domain" description="DUF4283" evidence="2">
    <location>
        <begin position="229"/>
        <end position="309"/>
    </location>
</feature>
<dbReference type="PANTHER" id="PTHR31286:SF90">
    <property type="entry name" value="DUF4283 DOMAIN-CONTAINING PROTEIN"/>
    <property type="match status" value="1"/>
</dbReference>
<dbReference type="AlphaFoldDB" id="A0A6D2KD24"/>
<feature type="compositionally biased region" description="Polar residues" evidence="1">
    <location>
        <begin position="133"/>
        <end position="145"/>
    </location>
</feature>
<feature type="compositionally biased region" description="Polar residues" evidence="1">
    <location>
        <begin position="165"/>
        <end position="183"/>
    </location>
</feature>
<dbReference type="PANTHER" id="PTHR31286">
    <property type="entry name" value="GLYCINE-RICH CELL WALL STRUCTURAL PROTEIN 1.8-LIKE"/>
    <property type="match status" value="1"/>
</dbReference>
<feature type="region of interest" description="Disordered" evidence="1">
    <location>
        <begin position="489"/>
        <end position="516"/>
    </location>
</feature>
<gene>
    <name evidence="3" type="ORF">MERR_LOCUS38156</name>
</gene>
<evidence type="ECO:0000256" key="1">
    <source>
        <dbReference type="SAM" id="MobiDB-lite"/>
    </source>
</evidence>
<feature type="compositionally biased region" description="Low complexity" evidence="1">
    <location>
        <begin position="597"/>
        <end position="613"/>
    </location>
</feature>
<protein>
    <recommendedName>
        <fullName evidence="2">DUF4283 domain-containing protein</fullName>
    </recommendedName>
</protein>
<feature type="compositionally biased region" description="Pro residues" evidence="1">
    <location>
        <begin position="32"/>
        <end position="43"/>
    </location>
</feature>
<dbReference type="EMBL" id="CACVBM020001462">
    <property type="protein sequence ID" value="CAA7050921.1"/>
    <property type="molecule type" value="Genomic_DNA"/>
</dbReference>
<name>A0A6D2KD24_9BRAS</name>
<evidence type="ECO:0000313" key="4">
    <source>
        <dbReference type="Proteomes" id="UP000467841"/>
    </source>
</evidence>
<accession>A0A6D2KD24</accession>
<sequence length="626" mass="66634">MSAPVVNRWFPATGQASASNPLLPSAGGLLNRPPPSPPDPPDPSCSLLDFPPLPPSPSAPSLVTSLQTSPLVETVPMATRAGPSSTGLLGSTLTTDVVMTQVEDLASTIPVSRFEKTRSEDATVQKYTILPPKSSSPLRTNTASVSHKPAPVVNKEKGKDLGSAPHSSVSQTDVPLSTASKKNSPAPPTYAQKASRVVDRSLSRLASTTYSSEGKPRVAVPDAVFQRGAALHKEYVVGSFLGKMPDYGPIQSVLNYMWGKGHKLEIHLHHFKHSMLVRVPNEFIRSKILEKRLWYVGTSMFHVSQWGSSETTSLPEIVSIPLWAHLSGIPFDLRTKEGLSLAAGLVGEPKETDDYTKNITSLNVAHVKVEVNLTKPLPSSGELLRDNGEIINVVIDYPWVPPSCTHCNEIGHILKNCINAPPTTSLPPETSEKSSKASVSKDKPASHIKTSSVKVPDAPQPPSASPIASTSVTEMACSAEDNSLTSAAVSKTTHVDPHSPQPISSPTTSISYPPKTPPVKNLFPPQISPEKALFSSPPSPSSPPLLFTSIASKASFIFGLPACHSTSLNSLATNKQPFSTFAASKKNLNTFSRRPPKSSLSSSVHLEPSLLSPENPQSNGDLPKSS</sequence>
<dbReference type="Pfam" id="PF14111">
    <property type="entry name" value="DUF4283"/>
    <property type="match status" value="1"/>
</dbReference>
<dbReference type="InterPro" id="IPR025558">
    <property type="entry name" value="DUF4283"/>
</dbReference>
<feature type="compositionally biased region" description="Low complexity" evidence="1">
    <location>
        <begin position="501"/>
        <end position="513"/>
    </location>
</feature>
<feature type="compositionally biased region" description="Polar residues" evidence="1">
    <location>
        <begin position="614"/>
        <end position="626"/>
    </location>
</feature>
<feature type="region of interest" description="Disordered" evidence="1">
    <location>
        <begin position="589"/>
        <end position="626"/>
    </location>
</feature>
<keyword evidence="4" id="KW-1185">Reference proteome</keyword>
<proteinExistence type="predicted"/>
<evidence type="ECO:0000259" key="2">
    <source>
        <dbReference type="Pfam" id="PF14111"/>
    </source>
</evidence>
<comment type="caution">
    <text evidence="3">The sequence shown here is derived from an EMBL/GenBank/DDBJ whole genome shotgun (WGS) entry which is preliminary data.</text>
</comment>
<dbReference type="OrthoDB" id="1113876at2759"/>
<dbReference type="InterPro" id="IPR040256">
    <property type="entry name" value="At4g02000-like"/>
</dbReference>
<reference evidence="3" key="1">
    <citation type="submission" date="2020-01" db="EMBL/GenBank/DDBJ databases">
        <authorList>
            <person name="Mishra B."/>
        </authorList>
    </citation>
    <scope>NUCLEOTIDE SEQUENCE [LARGE SCALE GENOMIC DNA]</scope>
</reference>
<feature type="region of interest" description="Disordered" evidence="1">
    <location>
        <begin position="1"/>
        <end position="65"/>
    </location>
</feature>
<organism evidence="3 4">
    <name type="scientific">Microthlaspi erraticum</name>
    <dbReference type="NCBI Taxonomy" id="1685480"/>
    <lineage>
        <taxon>Eukaryota</taxon>
        <taxon>Viridiplantae</taxon>
        <taxon>Streptophyta</taxon>
        <taxon>Embryophyta</taxon>
        <taxon>Tracheophyta</taxon>
        <taxon>Spermatophyta</taxon>
        <taxon>Magnoliopsida</taxon>
        <taxon>eudicotyledons</taxon>
        <taxon>Gunneridae</taxon>
        <taxon>Pentapetalae</taxon>
        <taxon>rosids</taxon>
        <taxon>malvids</taxon>
        <taxon>Brassicales</taxon>
        <taxon>Brassicaceae</taxon>
        <taxon>Coluteocarpeae</taxon>
        <taxon>Microthlaspi</taxon>
    </lineage>
</organism>
<dbReference type="Proteomes" id="UP000467841">
    <property type="component" value="Unassembled WGS sequence"/>
</dbReference>
<feature type="region of interest" description="Disordered" evidence="1">
    <location>
        <begin position="125"/>
        <end position="197"/>
    </location>
</feature>
<feature type="compositionally biased region" description="Basic and acidic residues" evidence="1">
    <location>
        <begin position="430"/>
        <end position="445"/>
    </location>
</feature>
<evidence type="ECO:0000313" key="3">
    <source>
        <dbReference type="EMBL" id="CAA7050921.1"/>
    </source>
</evidence>